<dbReference type="Gene3D" id="1.10.1740.10">
    <property type="match status" value="1"/>
</dbReference>
<evidence type="ECO:0000256" key="5">
    <source>
        <dbReference type="ARBA" id="ARBA00023163"/>
    </source>
</evidence>
<keyword evidence="10" id="KW-1185">Reference proteome</keyword>
<dbReference type="GO" id="GO:0016987">
    <property type="term" value="F:sigma factor activity"/>
    <property type="evidence" value="ECO:0007669"/>
    <property type="project" value="UniProtKB-KW"/>
</dbReference>
<evidence type="ECO:0000256" key="2">
    <source>
        <dbReference type="ARBA" id="ARBA00023015"/>
    </source>
</evidence>
<evidence type="ECO:0000256" key="4">
    <source>
        <dbReference type="ARBA" id="ARBA00023125"/>
    </source>
</evidence>
<dbReference type="InterPro" id="IPR036388">
    <property type="entry name" value="WH-like_DNA-bd_sf"/>
</dbReference>
<dbReference type="InterPro" id="IPR014284">
    <property type="entry name" value="RNA_pol_sigma-70_dom"/>
</dbReference>
<comment type="similarity">
    <text evidence="1 6">Belongs to the sigma-70 factor family. ECF subfamily.</text>
</comment>
<dbReference type="Pfam" id="PF04542">
    <property type="entry name" value="Sigma70_r2"/>
    <property type="match status" value="1"/>
</dbReference>
<sequence>MTTNTDQYYITSVCAGRVNDFSFIVEKYKDMVFTLCLRMLKDREEAEEVAQDTFVKAFKSITKFKGDAKFSTWLYRIAYNACIDNLKSRKKTIKSDLIDKVNPGDLGEEENAVLTMEREERKRVIEKAIGNLPEEDRAIITLFYFEELSLHEISSVIGITPNNIKVRLFRSRKKLYDLLKSKAEILNVRNYEG</sequence>
<dbReference type="PANTHER" id="PTHR43133:SF51">
    <property type="entry name" value="RNA POLYMERASE SIGMA FACTOR"/>
    <property type="match status" value="1"/>
</dbReference>
<evidence type="ECO:0000256" key="1">
    <source>
        <dbReference type="ARBA" id="ARBA00010641"/>
    </source>
</evidence>
<dbReference type="Pfam" id="PF08281">
    <property type="entry name" value="Sigma70_r4_2"/>
    <property type="match status" value="1"/>
</dbReference>
<dbReference type="SUPFAM" id="SSF88659">
    <property type="entry name" value="Sigma3 and sigma4 domains of RNA polymerase sigma factors"/>
    <property type="match status" value="1"/>
</dbReference>
<keyword evidence="3 6" id="KW-0731">Sigma factor</keyword>
<dbReference type="InterPro" id="IPR013324">
    <property type="entry name" value="RNA_pol_sigma_r3/r4-like"/>
</dbReference>
<evidence type="ECO:0000313" key="9">
    <source>
        <dbReference type="EMBL" id="UOB18012.1"/>
    </source>
</evidence>
<dbReference type="EMBL" id="CP094358">
    <property type="protein sequence ID" value="UOB18012.1"/>
    <property type="molecule type" value="Genomic_DNA"/>
</dbReference>
<evidence type="ECO:0000313" key="10">
    <source>
        <dbReference type="Proteomes" id="UP000831290"/>
    </source>
</evidence>
<feature type="domain" description="RNA polymerase sigma factor 70 region 4 type 2" evidence="8">
    <location>
        <begin position="124"/>
        <end position="175"/>
    </location>
</feature>
<dbReference type="PROSITE" id="PS01063">
    <property type="entry name" value="SIGMA70_ECF"/>
    <property type="match status" value="1"/>
</dbReference>
<evidence type="ECO:0000259" key="7">
    <source>
        <dbReference type="Pfam" id="PF04542"/>
    </source>
</evidence>
<dbReference type="InterPro" id="IPR013249">
    <property type="entry name" value="RNA_pol_sigma70_r4_t2"/>
</dbReference>
<gene>
    <name evidence="9" type="ORF">MQE35_01630</name>
</gene>
<dbReference type="KEGG" id="fbm:MQE35_01630"/>
<dbReference type="InterPro" id="IPR013325">
    <property type="entry name" value="RNA_pol_sigma_r2"/>
</dbReference>
<accession>A0A9E7CUA0</accession>
<dbReference type="InterPro" id="IPR007627">
    <property type="entry name" value="RNA_pol_sigma70_r2"/>
</dbReference>
<evidence type="ECO:0000256" key="3">
    <source>
        <dbReference type="ARBA" id="ARBA00023082"/>
    </source>
</evidence>
<dbReference type="Proteomes" id="UP000831290">
    <property type="component" value="Chromosome"/>
</dbReference>
<keyword evidence="5 6" id="KW-0804">Transcription</keyword>
<keyword evidence="4 6" id="KW-0238">DNA-binding</keyword>
<dbReference type="PANTHER" id="PTHR43133">
    <property type="entry name" value="RNA POLYMERASE ECF-TYPE SIGMA FACTO"/>
    <property type="match status" value="1"/>
</dbReference>
<dbReference type="InterPro" id="IPR000838">
    <property type="entry name" value="RNA_pol_sigma70_ECF_CS"/>
</dbReference>
<proteinExistence type="inferred from homology"/>
<dbReference type="GO" id="GO:0006352">
    <property type="term" value="P:DNA-templated transcription initiation"/>
    <property type="evidence" value="ECO:0007669"/>
    <property type="project" value="InterPro"/>
</dbReference>
<name>A0A9E7CUA0_9FLAO</name>
<dbReference type="Gene3D" id="1.10.10.10">
    <property type="entry name" value="Winged helix-like DNA-binding domain superfamily/Winged helix DNA-binding domain"/>
    <property type="match status" value="1"/>
</dbReference>
<keyword evidence="2 6" id="KW-0805">Transcription regulation</keyword>
<dbReference type="GO" id="GO:0003677">
    <property type="term" value="F:DNA binding"/>
    <property type="evidence" value="ECO:0007669"/>
    <property type="project" value="UniProtKB-KW"/>
</dbReference>
<reference evidence="9" key="1">
    <citation type="submission" date="2022-03" db="EMBL/GenBank/DDBJ databases">
        <title>Description of Abyssus ytuae gen. nov., sp. nov., a novel member of the family Flavobacteriaceae isolated from the sediment of Mariana Trench.</title>
        <authorList>
            <person name="Zhang J."/>
            <person name="Xu X."/>
        </authorList>
    </citation>
    <scope>NUCLEOTIDE SEQUENCE</scope>
    <source>
        <strain evidence="9">MT3330</strain>
    </source>
</reference>
<feature type="domain" description="RNA polymerase sigma-70 region 2" evidence="7">
    <location>
        <begin position="24"/>
        <end position="91"/>
    </location>
</feature>
<organism evidence="9 10">
    <name type="scientific">Abyssalbus ytuae</name>
    <dbReference type="NCBI Taxonomy" id="2926907"/>
    <lineage>
        <taxon>Bacteria</taxon>
        <taxon>Pseudomonadati</taxon>
        <taxon>Bacteroidota</taxon>
        <taxon>Flavobacteriia</taxon>
        <taxon>Flavobacteriales</taxon>
        <taxon>Flavobacteriaceae</taxon>
        <taxon>Abyssalbus</taxon>
    </lineage>
</organism>
<dbReference type="RefSeq" id="WP_255843905.1">
    <property type="nucleotide sequence ID" value="NZ_CP094358.1"/>
</dbReference>
<dbReference type="InterPro" id="IPR039425">
    <property type="entry name" value="RNA_pol_sigma-70-like"/>
</dbReference>
<evidence type="ECO:0000259" key="8">
    <source>
        <dbReference type="Pfam" id="PF08281"/>
    </source>
</evidence>
<dbReference type="SUPFAM" id="SSF88946">
    <property type="entry name" value="Sigma2 domain of RNA polymerase sigma factors"/>
    <property type="match status" value="1"/>
</dbReference>
<dbReference type="AlphaFoldDB" id="A0A9E7CUA0"/>
<protein>
    <recommendedName>
        <fullName evidence="6">RNA polymerase sigma factor</fullName>
    </recommendedName>
</protein>
<dbReference type="NCBIfam" id="TIGR02937">
    <property type="entry name" value="sigma70-ECF"/>
    <property type="match status" value="1"/>
</dbReference>
<dbReference type="CDD" id="cd06171">
    <property type="entry name" value="Sigma70_r4"/>
    <property type="match status" value="1"/>
</dbReference>
<evidence type="ECO:0000256" key="6">
    <source>
        <dbReference type="RuleBase" id="RU000716"/>
    </source>
</evidence>